<reference evidence="2 3" key="1">
    <citation type="submission" date="2020-10" db="EMBL/GenBank/DDBJ databases">
        <title>The Coptis chinensis genome and diversification of protoberbering-type alkaloids.</title>
        <authorList>
            <person name="Wang B."/>
            <person name="Shu S."/>
            <person name="Song C."/>
            <person name="Liu Y."/>
        </authorList>
    </citation>
    <scope>NUCLEOTIDE SEQUENCE [LARGE SCALE GENOMIC DNA]</scope>
    <source>
        <strain evidence="2">HL-2020</strain>
        <tissue evidence="2">Leaf</tissue>
    </source>
</reference>
<evidence type="ECO:0000313" key="3">
    <source>
        <dbReference type="Proteomes" id="UP000631114"/>
    </source>
</evidence>
<name>A0A835IYB0_9MAGN</name>
<gene>
    <name evidence="2" type="ORF">IFM89_025138</name>
</gene>
<feature type="region of interest" description="Disordered" evidence="1">
    <location>
        <begin position="34"/>
        <end position="58"/>
    </location>
</feature>
<evidence type="ECO:0000256" key="1">
    <source>
        <dbReference type="SAM" id="MobiDB-lite"/>
    </source>
</evidence>
<evidence type="ECO:0000313" key="2">
    <source>
        <dbReference type="EMBL" id="KAF9625653.1"/>
    </source>
</evidence>
<accession>A0A835IYB0</accession>
<comment type="caution">
    <text evidence="2">The sequence shown here is derived from an EMBL/GenBank/DDBJ whole genome shotgun (WGS) entry which is preliminary data.</text>
</comment>
<dbReference type="AlphaFoldDB" id="A0A835IYB0"/>
<organism evidence="2 3">
    <name type="scientific">Coptis chinensis</name>
    <dbReference type="NCBI Taxonomy" id="261450"/>
    <lineage>
        <taxon>Eukaryota</taxon>
        <taxon>Viridiplantae</taxon>
        <taxon>Streptophyta</taxon>
        <taxon>Embryophyta</taxon>
        <taxon>Tracheophyta</taxon>
        <taxon>Spermatophyta</taxon>
        <taxon>Magnoliopsida</taxon>
        <taxon>Ranunculales</taxon>
        <taxon>Ranunculaceae</taxon>
        <taxon>Coptidoideae</taxon>
        <taxon>Coptis</taxon>
    </lineage>
</organism>
<dbReference type="Proteomes" id="UP000631114">
    <property type="component" value="Unassembled WGS sequence"/>
</dbReference>
<sequence>ISEDNVCGSGFYLRMAQLSVGLANWHRLRKVEQKSLKREKRANGKGKMLPSKSGVKCS</sequence>
<dbReference type="EMBL" id="JADFTS010000001">
    <property type="protein sequence ID" value="KAF9625653.1"/>
    <property type="molecule type" value="Genomic_DNA"/>
</dbReference>
<feature type="non-terminal residue" evidence="2">
    <location>
        <position position="58"/>
    </location>
</feature>
<protein>
    <submittedName>
        <fullName evidence="2">Uncharacterized protein</fullName>
    </submittedName>
</protein>
<proteinExistence type="predicted"/>
<keyword evidence="3" id="KW-1185">Reference proteome</keyword>